<dbReference type="GO" id="GO:0003856">
    <property type="term" value="F:3-dehydroquinate synthase activity"/>
    <property type="evidence" value="ECO:0007669"/>
    <property type="project" value="UniProtKB-UniRule"/>
</dbReference>
<keyword evidence="17 18" id="KW-0170">Cobalt</keyword>
<dbReference type="GO" id="GO:0009073">
    <property type="term" value="P:aromatic amino acid family biosynthetic process"/>
    <property type="evidence" value="ECO:0007669"/>
    <property type="project" value="UniProtKB-KW"/>
</dbReference>
<dbReference type="RefSeq" id="WP_059282939.1">
    <property type="nucleotide sequence ID" value="NZ_LDYG01000028.1"/>
</dbReference>
<dbReference type="EC" id="4.2.3.4" evidence="7 18"/>
<evidence type="ECO:0000256" key="11">
    <source>
        <dbReference type="ARBA" id="ARBA00022723"/>
    </source>
</evidence>
<keyword evidence="9 18" id="KW-0963">Cytoplasm</keyword>
<comment type="caution">
    <text evidence="18">Lacks conserved residue(s) required for the propagation of feature annotation.</text>
</comment>
<dbReference type="CDD" id="cd08195">
    <property type="entry name" value="DHQS"/>
    <property type="match status" value="1"/>
</dbReference>
<proteinExistence type="inferred from homology"/>
<dbReference type="Pfam" id="PF01761">
    <property type="entry name" value="DHQ_synthase"/>
    <property type="match status" value="1"/>
</dbReference>
<dbReference type="AlphaFoldDB" id="A0A147K8P3"/>
<evidence type="ECO:0000256" key="7">
    <source>
        <dbReference type="ARBA" id="ARBA00013031"/>
    </source>
</evidence>
<keyword evidence="15 18" id="KW-0057">Aromatic amino acid biosynthesis</keyword>
<dbReference type="InterPro" id="IPR030963">
    <property type="entry name" value="DHQ_synth_fam"/>
</dbReference>
<comment type="function">
    <text evidence="18">Catalyzes the conversion of 3-deoxy-D-arabino-heptulosonate 7-phosphate (DAHP) to dehydroquinate (DHQ).</text>
</comment>
<protein>
    <recommendedName>
        <fullName evidence="8 18">3-dehydroquinate synthase</fullName>
        <shortName evidence="18">DHQS</shortName>
        <ecNumber evidence="7 18">4.2.3.4</ecNumber>
    </recommendedName>
</protein>
<evidence type="ECO:0000256" key="1">
    <source>
        <dbReference type="ARBA" id="ARBA00001393"/>
    </source>
</evidence>
<evidence type="ECO:0000259" key="20">
    <source>
        <dbReference type="Pfam" id="PF24621"/>
    </source>
</evidence>
<dbReference type="HAMAP" id="MF_00110">
    <property type="entry name" value="DHQ_synthase"/>
    <property type="match status" value="1"/>
</dbReference>
<evidence type="ECO:0000313" key="22">
    <source>
        <dbReference type="Proteomes" id="UP000074108"/>
    </source>
</evidence>
<dbReference type="UniPathway" id="UPA00053">
    <property type="reaction ID" value="UER00085"/>
</dbReference>
<comment type="cofactor">
    <cofactor evidence="2 18">
        <name>NAD(+)</name>
        <dbReference type="ChEBI" id="CHEBI:57540"/>
    </cofactor>
</comment>
<dbReference type="GO" id="GO:0000166">
    <property type="term" value="F:nucleotide binding"/>
    <property type="evidence" value="ECO:0007669"/>
    <property type="project" value="UniProtKB-KW"/>
</dbReference>
<feature type="binding site" evidence="18">
    <location>
        <position position="139"/>
    </location>
    <ligand>
        <name>NAD(+)</name>
        <dbReference type="ChEBI" id="CHEBI:57540"/>
    </ligand>
</feature>
<dbReference type="Gene3D" id="3.40.50.1970">
    <property type="match status" value="1"/>
</dbReference>
<reference evidence="21 22" key="1">
    <citation type="journal article" date="2016" name="Front. Microbiol.">
        <title>Microevolution Analysis of Bacillus coahuilensis Unveils Differences in Phosphorus Acquisition Strategies and Their Regulation.</title>
        <authorList>
            <person name="Gomez-Lunar Z."/>
            <person name="Hernandez-Gonzalez I."/>
            <person name="Rodriguez-Torres M.D."/>
            <person name="Souza V."/>
            <person name="Olmedo-Alvarez G."/>
        </authorList>
    </citation>
    <scope>NUCLEOTIDE SEQUENCE [LARGE SCALE GENOMIC DNA]</scope>
    <source>
        <strain evidence="22">p1.1.43</strain>
    </source>
</reference>
<dbReference type="NCBIfam" id="TIGR01357">
    <property type="entry name" value="aroB"/>
    <property type="match status" value="1"/>
</dbReference>
<feature type="binding site" evidence="18">
    <location>
        <position position="244"/>
    </location>
    <ligand>
        <name>Zn(2+)</name>
        <dbReference type="ChEBI" id="CHEBI:29105"/>
    </ligand>
</feature>
<dbReference type="PANTHER" id="PTHR43622:SF7">
    <property type="entry name" value="3-DEHYDROQUINATE SYNTHASE, CHLOROPLASTIC"/>
    <property type="match status" value="1"/>
</dbReference>
<dbReference type="FunFam" id="3.40.50.1970:FF:000007">
    <property type="entry name" value="Pentafunctional AROM polypeptide"/>
    <property type="match status" value="1"/>
</dbReference>
<evidence type="ECO:0000256" key="15">
    <source>
        <dbReference type="ARBA" id="ARBA00023141"/>
    </source>
</evidence>
<dbReference type="PANTHER" id="PTHR43622">
    <property type="entry name" value="3-DEHYDROQUINATE SYNTHASE"/>
    <property type="match status" value="1"/>
</dbReference>
<gene>
    <name evidence="18" type="primary">aroB</name>
    <name evidence="21" type="ORF">Q75_08610</name>
</gene>
<comment type="cofactor">
    <cofactor evidence="18">
        <name>Co(2+)</name>
        <dbReference type="ChEBI" id="CHEBI:48828"/>
    </cofactor>
    <cofactor evidence="18">
        <name>Zn(2+)</name>
        <dbReference type="ChEBI" id="CHEBI:29105"/>
    </cofactor>
    <text evidence="18">Binds 1 divalent metal cation per subunit. Can use either Co(2+) or Zn(2+).</text>
</comment>
<evidence type="ECO:0000256" key="10">
    <source>
        <dbReference type="ARBA" id="ARBA00022605"/>
    </source>
</evidence>
<evidence type="ECO:0000256" key="2">
    <source>
        <dbReference type="ARBA" id="ARBA00001911"/>
    </source>
</evidence>
<comment type="similarity">
    <text evidence="6 18">Belongs to the sugar phosphate cyclases superfamily. Dehydroquinate synthase family.</text>
</comment>
<dbReference type="GO" id="GO:0009423">
    <property type="term" value="P:chorismate biosynthetic process"/>
    <property type="evidence" value="ECO:0007669"/>
    <property type="project" value="UniProtKB-UniRule"/>
</dbReference>
<feature type="binding site" evidence="18">
    <location>
        <position position="181"/>
    </location>
    <ligand>
        <name>Zn(2+)</name>
        <dbReference type="ChEBI" id="CHEBI:29105"/>
    </ligand>
</feature>
<evidence type="ECO:0000256" key="13">
    <source>
        <dbReference type="ARBA" id="ARBA00022833"/>
    </source>
</evidence>
<evidence type="ECO:0000256" key="14">
    <source>
        <dbReference type="ARBA" id="ARBA00023027"/>
    </source>
</evidence>
<dbReference type="GO" id="GO:0005737">
    <property type="term" value="C:cytoplasm"/>
    <property type="evidence" value="ECO:0007669"/>
    <property type="project" value="UniProtKB-SubCell"/>
</dbReference>
<comment type="caution">
    <text evidence="21">The sequence shown here is derived from an EMBL/GenBank/DDBJ whole genome shotgun (WGS) entry which is preliminary data.</text>
</comment>
<dbReference type="Proteomes" id="UP000074108">
    <property type="component" value="Unassembled WGS sequence"/>
</dbReference>
<dbReference type="InterPro" id="IPR056179">
    <property type="entry name" value="DHQS_C"/>
</dbReference>
<evidence type="ECO:0000256" key="17">
    <source>
        <dbReference type="ARBA" id="ARBA00023285"/>
    </source>
</evidence>
<dbReference type="InterPro" id="IPR016037">
    <property type="entry name" value="DHQ_synth_AroB"/>
</dbReference>
<dbReference type="GO" id="GO:0008652">
    <property type="term" value="P:amino acid biosynthetic process"/>
    <property type="evidence" value="ECO:0007669"/>
    <property type="project" value="UniProtKB-KW"/>
</dbReference>
<keyword evidence="16 18" id="KW-0456">Lyase</keyword>
<dbReference type="OrthoDB" id="9806583at2"/>
<evidence type="ECO:0000259" key="19">
    <source>
        <dbReference type="Pfam" id="PF01761"/>
    </source>
</evidence>
<organism evidence="21 22">
    <name type="scientific">Bacillus coahuilensis p1.1.43</name>
    <dbReference type="NCBI Taxonomy" id="1150625"/>
    <lineage>
        <taxon>Bacteria</taxon>
        <taxon>Bacillati</taxon>
        <taxon>Bacillota</taxon>
        <taxon>Bacilli</taxon>
        <taxon>Bacillales</taxon>
        <taxon>Bacillaceae</taxon>
        <taxon>Bacillus</taxon>
    </lineage>
</organism>
<evidence type="ECO:0000256" key="12">
    <source>
        <dbReference type="ARBA" id="ARBA00022741"/>
    </source>
</evidence>
<comment type="cofactor">
    <cofactor evidence="3">
        <name>Zn(2+)</name>
        <dbReference type="ChEBI" id="CHEBI:29105"/>
    </cofactor>
</comment>
<keyword evidence="14 18" id="KW-0520">NAD</keyword>
<dbReference type="Pfam" id="PF24621">
    <property type="entry name" value="DHQS_C"/>
    <property type="match status" value="1"/>
</dbReference>
<feature type="binding site" evidence="18">
    <location>
        <begin position="127"/>
        <end position="128"/>
    </location>
    <ligand>
        <name>NAD(+)</name>
        <dbReference type="ChEBI" id="CHEBI:57540"/>
    </ligand>
</feature>
<dbReference type="InterPro" id="IPR050071">
    <property type="entry name" value="Dehydroquinate_synthase"/>
</dbReference>
<dbReference type="SUPFAM" id="SSF56796">
    <property type="entry name" value="Dehydroquinate synthase-like"/>
    <property type="match status" value="1"/>
</dbReference>
<dbReference type="PIRSF" id="PIRSF001455">
    <property type="entry name" value="DHQ_synth"/>
    <property type="match status" value="1"/>
</dbReference>
<name>A0A147K8P3_9BACI</name>
<comment type="subcellular location">
    <subcellularLocation>
        <location evidence="4 18">Cytoplasm</location>
    </subcellularLocation>
</comment>
<comment type="pathway">
    <text evidence="5 18">Metabolic intermediate biosynthesis; chorismate biosynthesis; chorismate from D-erythrose 4-phosphate and phosphoenolpyruvate: step 2/7.</text>
</comment>
<feature type="binding site" evidence="18">
    <location>
        <begin position="103"/>
        <end position="107"/>
    </location>
    <ligand>
        <name>NAD(+)</name>
        <dbReference type="ChEBI" id="CHEBI:57540"/>
    </ligand>
</feature>
<keyword evidence="11 18" id="KW-0479">Metal-binding</keyword>
<evidence type="ECO:0000256" key="5">
    <source>
        <dbReference type="ARBA" id="ARBA00004661"/>
    </source>
</evidence>
<keyword evidence="22" id="KW-1185">Reference proteome</keyword>
<keyword evidence="13 18" id="KW-0862">Zinc</keyword>
<evidence type="ECO:0000256" key="9">
    <source>
        <dbReference type="ARBA" id="ARBA00022490"/>
    </source>
</evidence>
<feature type="domain" description="3-dehydroquinate synthase N-terminal" evidence="19">
    <location>
        <begin position="65"/>
        <end position="175"/>
    </location>
</feature>
<keyword evidence="12 18" id="KW-0547">Nucleotide-binding</keyword>
<evidence type="ECO:0000256" key="16">
    <source>
        <dbReference type="ARBA" id="ARBA00023239"/>
    </source>
</evidence>
<evidence type="ECO:0000256" key="3">
    <source>
        <dbReference type="ARBA" id="ARBA00001947"/>
    </source>
</evidence>
<feature type="binding site" evidence="18">
    <location>
        <position position="261"/>
    </location>
    <ligand>
        <name>Zn(2+)</name>
        <dbReference type="ChEBI" id="CHEBI:29105"/>
    </ligand>
</feature>
<dbReference type="GO" id="GO:0046872">
    <property type="term" value="F:metal ion binding"/>
    <property type="evidence" value="ECO:0007669"/>
    <property type="project" value="UniProtKB-KW"/>
</dbReference>
<dbReference type="Gene3D" id="1.20.1090.10">
    <property type="entry name" value="Dehydroquinate synthase-like - alpha domain"/>
    <property type="match status" value="1"/>
</dbReference>
<keyword evidence="10 18" id="KW-0028">Amino-acid biosynthesis</keyword>
<evidence type="ECO:0000313" key="21">
    <source>
        <dbReference type="EMBL" id="KUP06572.1"/>
    </source>
</evidence>
<dbReference type="PATRIC" id="fig|1150625.3.peg.1823"/>
<dbReference type="EMBL" id="LDYG01000028">
    <property type="protein sequence ID" value="KUP06572.1"/>
    <property type="molecule type" value="Genomic_DNA"/>
</dbReference>
<feature type="binding site" evidence="18">
    <location>
        <begin position="166"/>
        <end position="169"/>
    </location>
    <ligand>
        <name>NAD(+)</name>
        <dbReference type="ChEBI" id="CHEBI:57540"/>
    </ligand>
</feature>
<sequence>MSKIEIQTSSKQYPVWVGFDILSTLPEQIELLGTISSILVIVDETVQGLHLPTLLNVLPKENHVYVVPNGEGCKTFSVYEEVLTFALEKRLDRKSLVIAFGGGAVGDLAGFVASTYMRGIPFIQVPTTLLAHDSAVGGKVAINHKLGKNMIGQFHQPVAVVYDLNFLKTLPEEEWLSGFGEVIKHSMLDEHHFYEELKDECRSISDLQSSKMKEFIKKGIHVKNRIVTKDERETSVRAFLNFGHTFGHSLEKEVGYGKIRHGEAVVTGILFALYLSKKHLNLSFDLDELFQWMKKLGYSFEIPNLEFDALYHHMLGDKKTINGEITFVLLKQIGEPVLLKLSKSNLSEAFNWLTDLCRGGEE</sequence>
<feature type="binding site" evidence="18">
    <location>
        <position position="148"/>
    </location>
    <ligand>
        <name>NAD(+)</name>
        <dbReference type="ChEBI" id="CHEBI:57540"/>
    </ligand>
</feature>
<feature type="domain" description="3-dehydroquinate synthase C-terminal" evidence="20">
    <location>
        <begin position="178"/>
        <end position="320"/>
    </location>
</feature>
<evidence type="ECO:0000256" key="6">
    <source>
        <dbReference type="ARBA" id="ARBA00005412"/>
    </source>
</evidence>
<dbReference type="STRING" id="1150625.Q75_08610"/>
<evidence type="ECO:0000256" key="8">
    <source>
        <dbReference type="ARBA" id="ARBA00017684"/>
    </source>
</evidence>
<evidence type="ECO:0000256" key="4">
    <source>
        <dbReference type="ARBA" id="ARBA00004496"/>
    </source>
</evidence>
<dbReference type="InterPro" id="IPR030960">
    <property type="entry name" value="DHQS/DOIS_N"/>
</dbReference>
<accession>A0A147K8P3</accession>
<evidence type="ECO:0000256" key="18">
    <source>
        <dbReference type="HAMAP-Rule" id="MF_00110"/>
    </source>
</evidence>
<comment type="catalytic activity">
    <reaction evidence="1 18">
        <text>7-phospho-2-dehydro-3-deoxy-D-arabino-heptonate = 3-dehydroquinate + phosphate</text>
        <dbReference type="Rhea" id="RHEA:21968"/>
        <dbReference type="ChEBI" id="CHEBI:32364"/>
        <dbReference type="ChEBI" id="CHEBI:43474"/>
        <dbReference type="ChEBI" id="CHEBI:58394"/>
        <dbReference type="EC" id="4.2.3.4"/>
    </reaction>
</comment>